<accession>A0ABV0T3P8</accession>
<evidence type="ECO:0000313" key="2">
    <source>
        <dbReference type="Proteomes" id="UP001482620"/>
    </source>
</evidence>
<comment type="caution">
    <text evidence="1">The sequence shown here is derived from an EMBL/GenBank/DDBJ whole genome shotgun (WGS) entry which is preliminary data.</text>
</comment>
<dbReference type="EMBL" id="JAHRIQ010015559">
    <property type="protein sequence ID" value="MEQ2226573.1"/>
    <property type="molecule type" value="Genomic_DNA"/>
</dbReference>
<sequence>MRRFWRWLLERVVSRSKKLQLNKCRNPKKKVQTCSRSKPCTPWLELKMPSNTCFNKPTVIWTKPAAL</sequence>
<gene>
    <name evidence="1" type="ORF">ILYODFUR_028725</name>
</gene>
<evidence type="ECO:0000313" key="1">
    <source>
        <dbReference type="EMBL" id="MEQ2226573.1"/>
    </source>
</evidence>
<protein>
    <submittedName>
        <fullName evidence="1">Uncharacterized protein</fullName>
    </submittedName>
</protein>
<reference evidence="1 2" key="1">
    <citation type="submission" date="2021-06" db="EMBL/GenBank/DDBJ databases">
        <authorList>
            <person name="Palmer J.M."/>
        </authorList>
    </citation>
    <scope>NUCLEOTIDE SEQUENCE [LARGE SCALE GENOMIC DNA]</scope>
    <source>
        <strain evidence="2">if_2019</strain>
        <tissue evidence="1">Muscle</tissue>
    </source>
</reference>
<dbReference type="Proteomes" id="UP001482620">
    <property type="component" value="Unassembled WGS sequence"/>
</dbReference>
<keyword evidence="2" id="KW-1185">Reference proteome</keyword>
<proteinExistence type="predicted"/>
<organism evidence="1 2">
    <name type="scientific">Ilyodon furcidens</name>
    <name type="common">goldbreast splitfin</name>
    <dbReference type="NCBI Taxonomy" id="33524"/>
    <lineage>
        <taxon>Eukaryota</taxon>
        <taxon>Metazoa</taxon>
        <taxon>Chordata</taxon>
        <taxon>Craniata</taxon>
        <taxon>Vertebrata</taxon>
        <taxon>Euteleostomi</taxon>
        <taxon>Actinopterygii</taxon>
        <taxon>Neopterygii</taxon>
        <taxon>Teleostei</taxon>
        <taxon>Neoteleostei</taxon>
        <taxon>Acanthomorphata</taxon>
        <taxon>Ovalentaria</taxon>
        <taxon>Atherinomorphae</taxon>
        <taxon>Cyprinodontiformes</taxon>
        <taxon>Goodeidae</taxon>
        <taxon>Ilyodon</taxon>
    </lineage>
</organism>
<name>A0ABV0T3P8_9TELE</name>